<organism evidence="1 2">
    <name type="scientific">Pholiota conissans</name>
    <dbReference type="NCBI Taxonomy" id="109636"/>
    <lineage>
        <taxon>Eukaryota</taxon>
        <taxon>Fungi</taxon>
        <taxon>Dikarya</taxon>
        <taxon>Basidiomycota</taxon>
        <taxon>Agaricomycotina</taxon>
        <taxon>Agaricomycetes</taxon>
        <taxon>Agaricomycetidae</taxon>
        <taxon>Agaricales</taxon>
        <taxon>Agaricineae</taxon>
        <taxon>Strophariaceae</taxon>
        <taxon>Pholiota</taxon>
    </lineage>
</organism>
<protein>
    <submittedName>
        <fullName evidence="1">Uncharacterized protein</fullName>
    </submittedName>
</protein>
<gene>
    <name evidence="1" type="ORF">BDN70DRAFT_884946</name>
</gene>
<accession>A0A9P5YRT1</accession>
<dbReference type="AlphaFoldDB" id="A0A9P5YRT1"/>
<name>A0A9P5YRT1_9AGAR</name>
<proteinExistence type="predicted"/>
<keyword evidence="2" id="KW-1185">Reference proteome</keyword>
<dbReference type="EMBL" id="MU155385">
    <property type="protein sequence ID" value="KAF9474327.1"/>
    <property type="molecule type" value="Genomic_DNA"/>
</dbReference>
<reference evidence="1" key="1">
    <citation type="submission" date="2020-11" db="EMBL/GenBank/DDBJ databases">
        <authorList>
            <consortium name="DOE Joint Genome Institute"/>
            <person name="Ahrendt S."/>
            <person name="Riley R."/>
            <person name="Andreopoulos W."/>
            <person name="Labutti K."/>
            <person name="Pangilinan J."/>
            <person name="Ruiz-Duenas F.J."/>
            <person name="Barrasa J.M."/>
            <person name="Sanchez-Garcia M."/>
            <person name="Camarero S."/>
            <person name="Miyauchi S."/>
            <person name="Serrano A."/>
            <person name="Linde D."/>
            <person name="Babiker R."/>
            <person name="Drula E."/>
            <person name="Ayuso-Fernandez I."/>
            <person name="Pacheco R."/>
            <person name="Padilla G."/>
            <person name="Ferreira P."/>
            <person name="Barriuso J."/>
            <person name="Kellner H."/>
            <person name="Castanera R."/>
            <person name="Alfaro M."/>
            <person name="Ramirez L."/>
            <person name="Pisabarro A.G."/>
            <person name="Kuo A."/>
            <person name="Tritt A."/>
            <person name="Lipzen A."/>
            <person name="He G."/>
            <person name="Yan M."/>
            <person name="Ng V."/>
            <person name="Cullen D."/>
            <person name="Martin F."/>
            <person name="Rosso M.-N."/>
            <person name="Henrissat B."/>
            <person name="Hibbett D."/>
            <person name="Martinez A.T."/>
            <person name="Grigoriev I.V."/>
        </authorList>
    </citation>
    <scope>NUCLEOTIDE SEQUENCE</scope>
    <source>
        <strain evidence="1">CIRM-BRFM 674</strain>
    </source>
</reference>
<comment type="caution">
    <text evidence="1">The sequence shown here is derived from an EMBL/GenBank/DDBJ whole genome shotgun (WGS) entry which is preliminary data.</text>
</comment>
<feature type="non-terminal residue" evidence="1">
    <location>
        <position position="50"/>
    </location>
</feature>
<dbReference type="Proteomes" id="UP000807469">
    <property type="component" value="Unassembled WGS sequence"/>
</dbReference>
<evidence type="ECO:0000313" key="2">
    <source>
        <dbReference type="Proteomes" id="UP000807469"/>
    </source>
</evidence>
<sequence length="50" mass="5950">MRRVHCDVARDWEGQQPLCRICHIFRWSINYTVPIDDFTTNQVTQAVCLL</sequence>
<evidence type="ECO:0000313" key="1">
    <source>
        <dbReference type="EMBL" id="KAF9474327.1"/>
    </source>
</evidence>